<feature type="transmembrane region" description="Helical" evidence="2">
    <location>
        <begin position="253"/>
        <end position="270"/>
    </location>
</feature>
<evidence type="ECO:0000313" key="4">
    <source>
        <dbReference type="EMBL" id="VFT88279.1"/>
    </source>
</evidence>
<organism evidence="4 5">
    <name type="scientific">Aphanomyces stellatus</name>
    <dbReference type="NCBI Taxonomy" id="120398"/>
    <lineage>
        <taxon>Eukaryota</taxon>
        <taxon>Sar</taxon>
        <taxon>Stramenopiles</taxon>
        <taxon>Oomycota</taxon>
        <taxon>Saprolegniomycetes</taxon>
        <taxon>Saprolegniales</taxon>
        <taxon>Verrucalvaceae</taxon>
        <taxon>Aphanomyces</taxon>
    </lineage>
</organism>
<reference evidence="4 5" key="1">
    <citation type="submission" date="2019-03" db="EMBL/GenBank/DDBJ databases">
        <authorList>
            <person name="Gaulin E."/>
            <person name="Dumas B."/>
        </authorList>
    </citation>
    <scope>NUCLEOTIDE SEQUENCE [LARGE SCALE GENOMIC DNA]</scope>
    <source>
        <strain evidence="4">CBS 568.67</strain>
    </source>
</reference>
<evidence type="ECO:0000256" key="1">
    <source>
        <dbReference type="ARBA" id="ARBA00010199"/>
    </source>
</evidence>
<feature type="transmembrane region" description="Helical" evidence="2">
    <location>
        <begin position="290"/>
        <end position="310"/>
    </location>
</feature>
<feature type="transmembrane region" description="Helical" evidence="2">
    <location>
        <begin position="212"/>
        <end position="232"/>
    </location>
</feature>
<dbReference type="EMBL" id="VJMH01005281">
    <property type="protein sequence ID" value="KAF0697921.1"/>
    <property type="molecule type" value="Genomic_DNA"/>
</dbReference>
<dbReference type="Pfam" id="PF01554">
    <property type="entry name" value="MatE"/>
    <property type="match status" value="2"/>
</dbReference>
<feature type="transmembrane region" description="Helical" evidence="2">
    <location>
        <begin position="62"/>
        <end position="82"/>
    </location>
</feature>
<feature type="transmembrane region" description="Helical" evidence="2">
    <location>
        <begin position="102"/>
        <end position="125"/>
    </location>
</feature>
<feature type="transmembrane region" description="Helical" evidence="2">
    <location>
        <begin position="335"/>
        <end position="355"/>
    </location>
</feature>
<protein>
    <submittedName>
        <fullName evidence="4">Aste57867_11418 protein</fullName>
    </submittedName>
</protein>
<keyword evidence="2" id="KW-0812">Transmembrane</keyword>
<evidence type="ECO:0000313" key="5">
    <source>
        <dbReference type="Proteomes" id="UP000332933"/>
    </source>
</evidence>
<gene>
    <name evidence="4" type="primary">Aste57867_11418</name>
    <name evidence="3" type="ORF">As57867_011376</name>
    <name evidence="4" type="ORF">ASTE57867_11418</name>
</gene>
<dbReference type="GO" id="GO:0042910">
    <property type="term" value="F:xenobiotic transmembrane transporter activity"/>
    <property type="evidence" value="ECO:0007669"/>
    <property type="project" value="InterPro"/>
</dbReference>
<keyword evidence="2" id="KW-0472">Membrane</keyword>
<name>A0A485KT94_9STRA</name>
<feature type="transmembrane region" description="Helical" evidence="2">
    <location>
        <begin position="435"/>
        <end position="459"/>
    </location>
</feature>
<dbReference type="InterPro" id="IPR002528">
    <property type="entry name" value="MATE_fam"/>
</dbReference>
<feature type="transmembrane region" description="Helical" evidence="2">
    <location>
        <begin position="405"/>
        <end position="429"/>
    </location>
</feature>
<feature type="transmembrane region" description="Helical" evidence="2">
    <location>
        <begin position="178"/>
        <end position="200"/>
    </location>
</feature>
<dbReference type="GO" id="GO:0016020">
    <property type="term" value="C:membrane"/>
    <property type="evidence" value="ECO:0007669"/>
    <property type="project" value="InterPro"/>
</dbReference>
<accession>A0A485KT94</accession>
<proteinExistence type="inferred from homology"/>
<dbReference type="EMBL" id="CAADRA010005302">
    <property type="protein sequence ID" value="VFT88279.1"/>
    <property type="molecule type" value="Genomic_DNA"/>
</dbReference>
<evidence type="ECO:0000256" key="2">
    <source>
        <dbReference type="SAM" id="Phobius"/>
    </source>
</evidence>
<comment type="similarity">
    <text evidence="1">Belongs to the multi antimicrobial extrusion (MATE) (TC 2.A.66.1) family.</text>
</comment>
<dbReference type="PANTHER" id="PTHR11206">
    <property type="entry name" value="MULTIDRUG RESISTANCE PROTEIN"/>
    <property type="match status" value="1"/>
</dbReference>
<evidence type="ECO:0000313" key="3">
    <source>
        <dbReference type="EMBL" id="KAF0697921.1"/>
    </source>
</evidence>
<feature type="transmembrane region" description="Helical" evidence="2">
    <location>
        <begin position="28"/>
        <end position="55"/>
    </location>
</feature>
<sequence>METDRLLVGGGKHQSLYSWPAIRDEARAIWAICWKISIATFCQLSVLTISTAFLGHLGTNELAASALVISLVGGFRIIYWAFSVSISTLGGQAYGAKNFELVGVWLQIGLVVLTPVSAIIVFLHLNIRPFLLLMTQDEDLLALAVTFARYSAWSVWPNAAYEALRGYYKAQEIMTPTAVVDVASLFLALGVNYVCIYGIFGWPGFGFIGSPIANFIVSVAQPATLWCCAHLLQERSTKTWFGWSWHHCLNATRMGQFLSLTGTFFVYLALDEWVYNVCAIMAANMSNFNVAAYNILFTIWYLAYGVYIGFSTPIQVRVSHALGANDPAKAKQTSVVGFGLGGIAACLLSVVMFLFQDALLAVYTSDAALQATIRTALVPFCLAAFLSGLHITLSAMLEAMSLASMLVLTSCVGSWFVLLPTAYVLAFVADVGFPGLYWGSVVGESVKLVIMSVVLVWVYDWEAIAERISNEARSDHEHGV</sequence>
<dbReference type="AlphaFoldDB" id="A0A485KT94"/>
<dbReference type="GO" id="GO:0015297">
    <property type="term" value="F:antiporter activity"/>
    <property type="evidence" value="ECO:0007669"/>
    <property type="project" value="InterPro"/>
</dbReference>
<dbReference type="Proteomes" id="UP000332933">
    <property type="component" value="Unassembled WGS sequence"/>
</dbReference>
<reference evidence="3" key="2">
    <citation type="submission" date="2019-06" db="EMBL/GenBank/DDBJ databases">
        <title>Genomics analysis of Aphanomyces spp. identifies a new class of oomycete effector associated with host adaptation.</title>
        <authorList>
            <person name="Gaulin E."/>
        </authorList>
    </citation>
    <scope>NUCLEOTIDE SEQUENCE</scope>
    <source>
        <strain evidence="3">CBS 578.67</strain>
    </source>
</reference>
<keyword evidence="5" id="KW-1185">Reference proteome</keyword>
<dbReference type="OrthoDB" id="2126698at2759"/>
<feature type="transmembrane region" description="Helical" evidence="2">
    <location>
        <begin position="375"/>
        <end position="393"/>
    </location>
</feature>
<keyword evidence="2" id="KW-1133">Transmembrane helix</keyword>